<keyword evidence="4 9" id="KW-0997">Cell inner membrane</keyword>
<evidence type="ECO:0000259" key="10">
    <source>
        <dbReference type="Pfam" id="PF04290"/>
    </source>
</evidence>
<name>A0ABS5ET68_9PROT</name>
<feature type="transmembrane region" description="Helical" evidence="9">
    <location>
        <begin position="134"/>
        <end position="151"/>
    </location>
</feature>
<evidence type="ECO:0000256" key="6">
    <source>
        <dbReference type="ARBA" id="ARBA00022989"/>
    </source>
</evidence>
<keyword evidence="12" id="KW-1185">Reference proteome</keyword>
<evidence type="ECO:0000313" key="12">
    <source>
        <dbReference type="Proteomes" id="UP001196870"/>
    </source>
</evidence>
<keyword evidence="5 9" id="KW-0812">Transmembrane</keyword>
<comment type="subunit">
    <text evidence="9">The complex comprises the extracytoplasmic solute receptor protein and the two transmembrane proteins.</text>
</comment>
<evidence type="ECO:0000256" key="8">
    <source>
        <dbReference type="ARBA" id="ARBA00038436"/>
    </source>
</evidence>
<keyword evidence="3" id="KW-1003">Cell membrane</keyword>
<sequence>MTDATAPGLFRRLSAAYARLLSALLAISVLIIVIPVSLQIFSRYTAIIPHYIWTEELARFLLVWMVMIGAMLALKEGIHFIVDVFPRLSPKPAAIMDLVSGSFILIFALTFVWWGIEFTDFAWFRESELAELPLWLIHIAWPILGVTWLLFNGERMWDAVATLRGRA</sequence>
<keyword evidence="2 9" id="KW-0813">Transport</keyword>
<evidence type="ECO:0000256" key="7">
    <source>
        <dbReference type="ARBA" id="ARBA00023136"/>
    </source>
</evidence>
<dbReference type="Pfam" id="PF04290">
    <property type="entry name" value="DctQ"/>
    <property type="match status" value="1"/>
</dbReference>
<evidence type="ECO:0000313" key="11">
    <source>
        <dbReference type="EMBL" id="MBR0663497.1"/>
    </source>
</evidence>
<accession>A0ABS5ET68</accession>
<feature type="transmembrane region" description="Helical" evidence="9">
    <location>
        <begin position="20"/>
        <end position="41"/>
    </location>
</feature>
<evidence type="ECO:0000256" key="5">
    <source>
        <dbReference type="ARBA" id="ARBA00022692"/>
    </source>
</evidence>
<dbReference type="Proteomes" id="UP001196870">
    <property type="component" value="Unassembled WGS sequence"/>
</dbReference>
<organism evidence="11 12">
    <name type="scientific">Plastoroseomonas hellenica</name>
    <dbReference type="NCBI Taxonomy" id="2687306"/>
    <lineage>
        <taxon>Bacteria</taxon>
        <taxon>Pseudomonadati</taxon>
        <taxon>Pseudomonadota</taxon>
        <taxon>Alphaproteobacteria</taxon>
        <taxon>Acetobacterales</taxon>
        <taxon>Acetobacteraceae</taxon>
        <taxon>Plastoroseomonas</taxon>
    </lineage>
</organism>
<gene>
    <name evidence="11" type="ORF">GXW71_03915</name>
</gene>
<dbReference type="RefSeq" id="WP_211851080.1">
    <property type="nucleotide sequence ID" value="NZ_JAAGBB010000003.1"/>
</dbReference>
<evidence type="ECO:0000256" key="9">
    <source>
        <dbReference type="RuleBase" id="RU369079"/>
    </source>
</evidence>
<comment type="function">
    <text evidence="9">Part of the tripartite ATP-independent periplasmic (TRAP) transport system.</text>
</comment>
<proteinExistence type="inferred from homology"/>
<dbReference type="EMBL" id="JAAGBB010000003">
    <property type="protein sequence ID" value="MBR0663497.1"/>
    <property type="molecule type" value="Genomic_DNA"/>
</dbReference>
<dbReference type="PANTHER" id="PTHR35011:SF2">
    <property type="entry name" value="2,3-DIKETO-L-GULONATE TRAP TRANSPORTER SMALL PERMEASE PROTEIN YIAM"/>
    <property type="match status" value="1"/>
</dbReference>
<protein>
    <recommendedName>
        <fullName evidence="9">TRAP transporter small permease protein</fullName>
    </recommendedName>
</protein>
<comment type="similarity">
    <text evidence="8 9">Belongs to the TRAP transporter small permease family.</text>
</comment>
<feature type="transmembrane region" description="Helical" evidence="9">
    <location>
        <begin position="94"/>
        <end position="114"/>
    </location>
</feature>
<comment type="caution">
    <text evidence="11">The sequence shown here is derived from an EMBL/GenBank/DDBJ whole genome shotgun (WGS) entry which is preliminary data.</text>
</comment>
<evidence type="ECO:0000256" key="4">
    <source>
        <dbReference type="ARBA" id="ARBA00022519"/>
    </source>
</evidence>
<reference evidence="12" key="1">
    <citation type="journal article" date="2021" name="Syst. Appl. Microbiol.">
        <title>Roseomonas hellenica sp. nov., isolated from roots of wild-growing Alkanna tinctoria.</title>
        <authorList>
            <person name="Rat A."/>
            <person name="Naranjo H.D."/>
            <person name="Lebbe L."/>
            <person name="Cnockaert M."/>
            <person name="Krigas N."/>
            <person name="Grigoriadou K."/>
            <person name="Maloupa E."/>
            <person name="Willems A."/>
        </authorList>
    </citation>
    <scope>NUCLEOTIDE SEQUENCE [LARGE SCALE GENOMIC DNA]</scope>
    <source>
        <strain evidence="12">LMG 31523</strain>
    </source>
</reference>
<feature type="domain" description="Tripartite ATP-independent periplasmic transporters DctQ component" evidence="10">
    <location>
        <begin position="32"/>
        <end position="160"/>
    </location>
</feature>
<evidence type="ECO:0000256" key="3">
    <source>
        <dbReference type="ARBA" id="ARBA00022475"/>
    </source>
</evidence>
<dbReference type="PANTHER" id="PTHR35011">
    <property type="entry name" value="2,3-DIKETO-L-GULONATE TRAP TRANSPORTER SMALL PERMEASE PROTEIN YIAM"/>
    <property type="match status" value="1"/>
</dbReference>
<dbReference type="InterPro" id="IPR007387">
    <property type="entry name" value="TRAP_DctQ"/>
</dbReference>
<dbReference type="InterPro" id="IPR055348">
    <property type="entry name" value="DctQ"/>
</dbReference>
<keyword evidence="6 9" id="KW-1133">Transmembrane helix</keyword>
<evidence type="ECO:0000256" key="2">
    <source>
        <dbReference type="ARBA" id="ARBA00022448"/>
    </source>
</evidence>
<evidence type="ECO:0000256" key="1">
    <source>
        <dbReference type="ARBA" id="ARBA00004429"/>
    </source>
</evidence>
<comment type="subcellular location">
    <subcellularLocation>
        <location evidence="1 9">Cell inner membrane</location>
        <topology evidence="1 9">Multi-pass membrane protein</topology>
    </subcellularLocation>
</comment>
<feature type="transmembrane region" description="Helical" evidence="9">
    <location>
        <begin position="61"/>
        <end position="82"/>
    </location>
</feature>
<keyword evidence="7 9" id="KW-0472">Membrane</keyword>